<feature type="transmembrane region" description="Helical" evidence="1">
    <location>
        <begin position="167"/>
        <end position="184"/>
    </location>
</feature>
<protein>
    <submittedName>
        <fullName evidence="2">NADH dehydrogenase subunit 2</fullName>
    </submittedName>
</protein>
<reference evidence="2" key="1">
    <citation type="submission" date="2015-06" db="EMBL/GenBank/DDBJ databases">
        <title>Sequence Analysis of the Complete Mitochondrial Genome of Caryophyllaeus brachycollis in Cyprinus carpioauratus.</title>
        <authorList>
            <person name="Fang R."/>
            <person name="Chen L."/>
        </authorList>
    </citation>
    <scope>NUCLEOTIDE SEQUENCE</scope>
</reference>
<evidence type="ECO:0000313" key="2">
    <source>
        <dbReference type="EMBL" id="AMA34316.1"/>
    </source>
</evidence>
<dbReference type="AlphaFoldDB" id="A0A342K6E1"/>
<name>A0A342K6E1_9CEST</name>
<sequence>MRVTGLSLGGFSVISSALFIFFSSCVDGLLGFWVFLELAGLAAVPAFFMTMTEGVAPAYGGLFNYVVMSALSSVCFVSGFIFDSLFYFIVYGFLIKLGVFPFMLWIYRVYSVSNWLFIFLLSVVLKYPVLYFCYILGGDMPLVLLLSCLVTVMLCGVGFWVWSNSWQFIWCHMSLSSVSTLLVACFCGDYFLCWFIFAYYVVWATACIYYFWGQSGGMNIENSVAQFCFLLLVTPLSLPLFYKLSVCAALFYSSVYFLFGWAVFSFSEQFFLYKLCGDKIRVGVSNYWVN</sequence>
<evidence type="ECO:0000256" key="1">
    <source>
        <dbReference type="SAM" id="Phobius"/>
    </source>
</evidence>
<dbReference type="GeneID" id="33374173"/>
<dbReference type="RefSeq" id="YP_009407695.1">
    <property type="nucleotide sequence ID" value="NC_035430.1"/>
</dbReference>
<keyword evidence="1" id="KW-0812">Transmembrane</keyword>
<feature type="transmembrane region" description="Helical" evidence="1">
    <location>
        <begin position="116"/>
        <end position="135"/>
    </location>
</feature>
<keyword evidence="1" id="KW-0472">Membrane</keyword>
<feature type="transmembrane region" description="Helical" evidence="1">
    <location>
        <begin position="224"/>
        <end position="242"/>
    </location>
</feature>
<dbReference type="EMBL" id="KT028770">
    <property type="protein sequence ID" value="AMA34316.1"/>
    <property type="molecule type" value="Genomic_DNA"/>
</dbReference>
<accession>A0A342K6E1</accession>
<keyword evidence="1" id="KW-1133">Transmembrane helix</keyword>
<feature type="transmembrane region" description="Helical" evidence="1">
    <location>
        <begin position="62"/>
        <end position="82"/>
    </location>
</feature>
<proteinExistence type="predicted"/>
<feature type="transmembrane region" description="Helical" evidence="1">
    <location>
        <begin position="142"/>
        <end position="161"/>
    </location>
</feature>
<dbReference type="CTD" id="4536"/>
<dbReference type="PROSITE" id="PS51257">
    <property type="entry name" value="PROKAR_LIPOPROTEIN"/>
    <property type="match status" value="1"/>
</dbReference>
<organism evidence="2">
    <name type="scientific">Caryophyllaeus brachycollis</name>
    <dbReference type="NCBI Taxonomy" id="1157996"/>
    <lineage>
        <taxon>Eukaryota</taxon>
        <taxon>Metazoa</taxon>
        <taxon>Spiralia</taxon>
        <taxon>Lophotrochozoa</taxon>
        <taxon>Platyhelminthes</taxon>
        <taxon>Cestoda</taxon>
        <taxon>Eucestoda</taxon>
        <taxon>Caryophyllidea</taxon>
        <taxon>Caryophyllaeidae</taxon>
        <taxon>Caryophyllaeus</taxon>
    </lineage>
</organism>
<geneLocation type="mitochondrion" evidence="2"/>
<feature type="transmembrane region" description="Helical" evidence="1">
    <location>
        <begin position="249"/>
        <end position="267"/>
    </location>
</feature>
<keyword evidence="2" id="KW-0496">Mitochondrion</keyword>
<gene>
    <name evidence="2" type="primary">ND2</name>
</gene>
<feature type="transmembrane region" description="Helical" evidence="1">
    <location>
        <begin position="191"/>
        <end position="212"/>
    </location>
</feature>
<feature type="transmembrane region" description="Helical" evidence="1">
    <location>
        <begin position="89"/>
        <end position="110"/>
    </location>
</feature>